<dbReference type="Pfam" id="PF00561">
    <property type="entry name" value="Abhydrolase_1"/>
    <property type="match status" value="1"/>
</dbReference>
<protein>
    <recommendedName>
        <fullName evidence="1">AB hydrolase-1 domain-containing protein</fullName>
    </recommendedName>
</protein>
<dbReference type="PRINTS" id="PR00111">
    <property type="entry name" value="ABHYDROLASE"/>
</dbReference>
<dbReference type="Gene3D" id="3.40.50.1820">
    <property type="entry name" value="alpha/beta hydrolase"/>
    <property type="match status" value="1"/>
</dbReference>
<dbReference type="EMBL" id="ASHR01000017">
    <property type="protein sequence ID" value="ERG64683.1"/>
    <property type="molecule type" value="Genomic_DNA"/>
</dbReference>
<accession>U1LC09</accession>
<dbReference type="AlphaFoldDB" id="U1LC09"/>
<keyword evidence="3" id="KW-1185">Reference proteome</keyword>
<dbReference type="SUPFAM" id="SSF53474">
    <property type="entry name" value="alpha/beta-Hydrolases"/>
    <property type="match status" value="1"/>
</dbReference>
<dbReference type="InterPro" id="IPR000639">
    <property type="entry name" value="Epox_hydrolase-like"/>
</dbReference>
<reference evidence="2 3" key="1">
    <citation type="journal article" date="2013" name="Genome Announc.">
        <title>First draft genome sequence from a member of the genus agrococcus, isolated from modern microbialites.</title>
        <authorList>
            <person name="White R.A.III."/>
            <person name="Grassa C.J."/>
            <person name="Suttle C.A."/>
        </authorList>
    </citation>
    <scope>NUCLEOTIDE SEQUENCE [LARGE SCALE GENOMIC DNA]</scope>
    <source>
        <strain evidence="2 3">RW1</strain>
    </source>
</reference>
<dbReference type="InterPro" id="IPR029058">
    <property type="entry name" value="AB_hydrolase_fold"/>
</dbReference>
<dbReference type="Proteomes" id="UP000016462">
    <property type="component" value="Unassembled WGS sequence"/>
</dbReference>
<dbReference type="InterPro" id="IPR050228">
    <property type="entry name" value="Carboxylesterase_BioH"/>
</dbReference>
<evidence type="ECO:0000313" key="3">
    <source>
        <dbReference type="Proteomes" id="UP000016462"/>
    </source>
</evidence>
<dbReference type="InterPro" id="IPR000073">
    <property type="entry name" value="AB_hydrolase_1"/>
</dbReference>
<evidence type="ECO:0000259" key="1">
    <source>
        <dbReference type="Pfam" id="PF00561"/>
    </source>
</evidence>
<sequence length="296" mass="31428">MGIEATRTTVALPWGPVSYLEWAPPAGADASVVVLLHGGGLDSAWLSWGELGGELAAAGHRVLAPDHPGYGHSPRAPWRATQDRLLGYVAAFASALGLERYALAGLSLGGGLAIGHALEHPDRVRALVLLGSYGLQPTLVEGALRVPAQLASWAALRTGVLQAATRASARDRRVLERSLRPVLRDPARRSPELLDAVAEEARRGSGLEVFAEWQRAEVGLRRQSTDYSAMLARIEAPTLFVHGERDAGVPAPVAERAAASMPRARAVVVPGAGHWVQRDRPDVVVPAMIDHLASLD</sequence>
<feature type="domain" description="AB hydrolase-1" evidence="1">
    <location>
        <begin position="32"/>
        <end position="280"/>
    </location>
</feature>
<organism evidence="2 3">
    <name type="scientific">Agrococcus pavilionensis RW1</name>
    <dbReference type="NCBI Taxonomy" id="1330458"/>
    <lineage>
        <taxon>Bacteria</taxon>
        <taxon>Bacillati</taxon>
        <taxon>Actinomycetota</taxon>
        <taxon>Actinomycetes</taxon>
        <taxon>Micrococcales</taxon>
        <taxon>Microbacteriaceae</taxon>
        <taxon>Agrococcus</taxon>
    </lineage>
</organism>
<proteinExistence type="predicted"/>
<evidence type="ECO:0000313" key="2">
    <source>
        <dbReference type="EMBL" id="ERG64683.1"/>
    </source>
</evidence>
<dbReference type="PRINTS" id="PR00412">
    <property type="entry name" value="EPOXHYDRLASE"/>
</dbReference>
<gene>
    <name evidence="2" type="ORF">L332_09515</name>
</gene>
<name>U1LC09_9MICO</name>
<dbReference type="GO" id="GO:0003824">
    <property type="term" value="F:catalytic activity"/>
    <property type="evidence" value="ECO:0007669"/>
    <property type="project" value="InterPro"/>
</dbReference>
<dbReference type="RefSeq" id="WP_021010215.1">
    <property type="nucleotide sequence ID" value="NZ_ASHR01000017.1"/>
</dbReference>
<dbReference type="PANTHER" id="PTHR43194">
    <property type="entry name" value="HYDROLASE ALPHA/BETA FOLD FAMILY"/>
    <property type="match status" value="1"/>
</dbReference>
<comment type="caution">
    <text evidence="2">The sequence shown here is derived from an EMBL/GenBank/DDBJ whole genome shotgun (WGS) entry which is preliminary data.</text>
</comment>
<dbReference type="PANTHER" id="PTHR43194:SF5">
    <property type="entry name" value="PIMELOYL-[ACYL-CARRIER PROTEIN] METHYL ESTER ESTERASE"/>
    <property type="match status" value="1"/>
</dbReference>